<accession>A0AAE3YQK6</accession>
<evidence type="ECO:0000313" key="3">
    <source>
        <dbReference type="Proteomes" id="UP001183643"/>
    </source>
</evidence>
<dbReference type="PANTHER" id="PTHR11803:SF58">
    <property type="entry name" value="PROTEIN HMF1-RELATED"/>
    <property type="match status" value="1"/>
</dbReference>
<dbReference type="RefSeq" id="WP_310370389.1">
    <property type="nucleotide sequence ID" value="NZ_JAVDYB010000001.1"/>
</dbReference>
<evidence type="ECO:0000313" key="2">
    <source>
        <dbReference type="EMBL" id="MDR7277850.1"/>
    </source>
</evidence>
<dbReference type="EMBL" id="JAVDYB010000001">
    <property type="protein sequence ID" value="MDR7277850.1"/>
    <property type="molecule type" value="Genomic_DNA"/>
</dbReference>
<dbReference type="GO" id="GO:0005829">
    <property type="term" value="C:cytosol"/>
    <property type="evidence" value="ECO:0007669"/>
    <property type="project" value="TreeGrafter"/>
</dbReference>
<organism evidence="2 3">
    <name type="scientific">Catenuloplanes atrovinosus</name>
    <dbReference type="NCBI Taxonomy" id="137266"/>
    <lineage>
        <taxon>Bacteria</taxon>
        <taxon>Bacillati</taxon>
        <taxon>Actinomycetota</taxon>
        <taxon>Actinomycetes</taxon>
        <taxon>Micromonosporales</taxon>
        <taxon>Micromonosporaceae</taxon>
        <taxon>Catenuloplanes</taxon>
    </lineage>
</organism>
<name>A0AAE3YQK6_9ACTN</name>
<dbReference type="CDD" id="cd00448">
    <property type="entry name" value="YjgF_YER057c_UK114_family"/>
    <property type="match status" value="1"/>
</dbReference>
<dbReference type="AlphaFoldDB" id="A0AAE3YQK6"/>
<dbReference type="PANTHER" id="PTHR11803">
    <property type="entry name" value="2-IMINOBUTANOATE/2-IMINOPROPANOATE DEAMINASE RIDA"/>
    <property type="match status" value="1"/>
</dbReference>
<dbReference type="Proteomes" id="UP001183643">
    <property type="component" value="Unassembled WGS sequence"/>
</dbReference>
<gene>
    <name evidence="2" type="ORF">J2S41_004628</name>
</gene>
<sequence length="130" mass="13524">MSPEAVNAPSLATPPGYSHAMRAGGLLFVSGQVPFDEDGAVVGVGDMRAQAERTFHNLGVVLAAAGASFADLVKLTYFVRDVSAVADVRAARDLFVDVANPPASSLVEVSGLIHPDLLIEIEAVAELQHT</sequence>
<reference evidence="2" key="1">
    <citation type="submission" date="2023-07" db="EMBL/GenBank/DDBJ databases">
        <title>Sequencing the genomes of 1000 actinobacteria strains.</title>
        <authorList>
            <person name="Klenk H.-P."/>
        </authorList>
    </citation>
    <scope>NUCLEOTIDE SEQUENCE</scope>
    <source>
        <strain evidence="2">DSM 44707</strain>
    </source>
</reference>
<evidence type="ECO:0000256" key="1">
    <source>
        <dbReference type="ARBA" id="ARBA00010552"/>
    </source>
</evidence>
<comment type="similarity">
    <text evidence="1">Belongs to the RutC family.</text>
</comment>
<comment type="caution">
    <text evidence="2">The sequence shown here is derived from an EMBL/GenBank/DDBJ whole genome shotgun (WGS) entry which is preliminary data.</text>
</comment>
<dbReference type="InterPro" id="IPR035959">
    <property type="entry name" value="RutC-like_sf"/>
</dbReference>
<dbReference type="SUPFAM" id="SSF55298">
    <property type="entry name" value="YjgF-like"/>
    <property type="match status" value="1"/>
</dbReference>
<dbReference type="Pfam" id="PF01042">
    <property type="entry name" value="Ribonuc_L-PSP"/>
    <property type="match status" value="1"/>
</dbReference>
<dbReference type="Gene3D" id="3.30.1330.40">
    <property type="entry name" value="RutC-like"/>
    <property type="match status" value="1"/>
</dbReference>
<keyword evidence="3" id="KW-1185">Reference proteome</keyword>
<proteinExistence type="inferred from homology"/>
<dbReference type="InterPro" id="IPR006175">
    <property type="entry name" value="YjgF/YER057c/UK114"/>
</dbReference>
<protein>
    <submittedName>
        <fullName evidence="2">Enamine deaminase RidA (YjgF/YER057c/UK114 family)</fullName>
    </submittedName>
</protein>
<dbReference type="GO" id="GO:0019239">
    <property type="term" value="F:deaminase activity"/>
    <property type="evidence" value="ECO:0007669"/>
    <property type="project" value="TreeGrafter"/>
</dbReference>